<gene>
    <name evidence="15" type="ORF">UFOPK3837_00623</name>
</gene>
<keyword evidence="9" id="KW-0560">Oxidoreductase</keyword>
<dbReference type="InterPro" id="IPR017938">
    <property type="entry name" value="Riboflavin_synthase-like_b-brl"/>
</dbReference>
<evidence type="ECO:0000256" key="4">
    <source>
        <dbReference type="ARBA" id="ARBA00022692"/>
    </source>
</evidence>
<dbReference type="PROSITE" id="PS51384">
    <property type="entry name" value="FAD_FR"/>
    <property type="match status" value="1"/>
</dbReference>
<keyword evidence="7" id="KW-0274">FAD</keyword>
<dbReference type="Gene3D" id="2.40.30.10">
    <property type="entry name" value="Translation factors"/>
    <property type="match status" value="1"/>
</dbReference>
<dbReference type="GO" id="GO:0046872">
    <property type="term" value="F:metal ion binding"/>
    <property type="evidence" value="ECO:0007669"/>
    <property type="project" value="UniProtKB-KW"/>
</dbReference>
<dbReference type="EMBL" id="CAFBNO010000020">
    <property type="protein sequence ID" value="CAB4954053.1"/>
    <property type="molecule type" value="Genomic_DNA"/>
</dbReference>
<dbReference type="Pfam" id="PF00175">
    <property type="entry name" value="NAD_binding_1"/>
    <property type="match status" value="1"/>
</dbReference>
<evidence type="ECO:0000313" key="15">
    <source>
        <dbReference type="EMBL" id="CAB4954053.1"/>
    </source>
</evidence>
<dbReference type="PANTHER" id="PTHR47354:SF8">
    <property type="entry name" value="1,2-PHENYLACETYL-COA EPOXIDASE, SUBUNIT E"/>
    <property type="match status" value="1"/>
</dbReference>
<organism evidence="15">
    <name type="scientific">freshwater metagenome</name>
    <dbReference type="NCBI Taxonomy" id="449393"/>
    <lineage>
        <taxon>unclassified sequences</taxon>
        <taxon>metagenomes</taxon>
        <taxon>ecological metagenomes</taxon>
    </lineage>
</organism>
<sequence length="470" mass="51893">MNIDSMPIVSSAKQIRLGIHKHLRLRKSQDIVEILGYATILFVTVTFLLDGGLAGVTDLATGLGSISRWTALVATDLLLIQMLLISRVPWLERLYGHDRTTVAHKKLGKPILYLVIAHFLASLIQYAVQDNKNIIAEAITLITSSNDLLLSFIALAAMIVVVVTSIKIARARISYEAWYLVHLISYVAVIAAVPHEFSTGQDIAGKPLQSAFWIALYVFVAGNLLWFRFATPIILMFKHGFKVIAVKRESTDTASIYVGGRGMSNLSAQSGQFYLVRVMTPSQWWRPHPFSLSATPNSEYVRFTIGDRGDDTGAMLKLKPGTKIMLEGPYGVFTEERRTKEKVTLIAAGIGVPPIRALAESMVANPGDITIVYRTRDNNDAALLLELDKIAKVRGHELKVLDGPRATPNSWLPAGHGNIPDYQRLRLIAPQIAQSDVFICGPTPWTHGVVKSLLQLGVPENQIHAEEFAW</sequence>
<feature type="transmembrane region" description="Helical" evidence="13">
    <location>
        <begin position="69"/>
        <end position="90"/>
    </location>
</feature>
<dbReference type="CDD" id="cd06198">
    <property type="entry name" value="FNR_like_3"/>
    <property type="match status" value="1"/>
</dbReference>
<dbReference type="GO" id="GO:0016020">
    <property type="term" value="C:membrane"/>
    <property type="evidence" value="ECO:0007669"/>
    <property type="project" value="UniProtKB-SubCell"/>
</dbReference>
<dbReference type="AlphaFoldDB" id="A0A6J7KGP8"/>
<evidence type="ECO:0000256" key="12">
    <source>
        <dbReference type="ARBA" id="ARBA00023136"/>
    </source>
</evidence>
<keyword evidence="8 13" id="KW-1133">Transmembrane helix</keyword>
<feature type="transmembrane region" description="Helical" evidence="13">
    <location>
        <begin position="31"/>
        <end position="49"/>
    </location>
</feature>
<evidence type="ECO:0000256" key="13">
    <source>
        <dbReference type="SAM" id="Phobius"/>
    </source>
</evidence>
<feature type="domain" description="FAD-binding FR-type" evidence="14">
    <location>
        <begin position="236"/>
        <end position="336"/>
    </location>
</feature>
<evidence type="ECO:0000256" key="3">
    <source>
        <dbReference type="ARBA" id="ARBA00022630"/>
    </source>
</evidence>
<evidence type="ECO:0000256" key="5">
    <source>
        <dbReference type="ARBA" id="ARBA00022714"/>
    </source>
</evidence>
<dbReference type="InterPro" id="IPR001433">
    <property type="entry name" value="OxRdtase_FAD/NAD-bd"/>
</dbReference>
<dbReference type="Pfam" id="PF01794">
    <property type="entry name" value="Ferric_reduct"/>
    <property type="match status" value="1"/>
</dbReference>
<dbReference type="SUPFAM" id="SSF52343">
    <property type="entry name" value="Ferredoxin reductase-like, C-terminal NADP-linked domain"/>
    <property type="match status" value="1"/>
</dbReference>
<dbReference type="InterPro" id="IPR013130">
    <property type="entry name" value="Fe3_Rdtase_TM_dom"/>
</dbReference>
<accession>A0A6J7KGP8</accession>
<evidence type="ECO:0000256" key="6">
    <source>
        <dbReference type="ARBA" id="ARBA00022723"/>
    </source>
</evidence>
<feature type="transmembrane region" description="Helical" evidence="13">
    <location>
        <begin position="148"/>
        <end position="166"/>
    </location>
</feature>
<feature type="transmembrane region" description="Helical" evidence="13">
    <location>
        <begin position="111"/>
        <end position="128"/>
    </location>
</feature>
<keyword evidence="6" id="KW-0479">Metal-binding</keyword>
<protein>
    <submittedName>
        <fullName evidence="15">Unannotated protein</fullName>
    </submittedName>
</protein>
<dbReference type="InterPro" id="IPR050415">
    <property type="entry name" value="MRET"/>
</dbReference>
<evidence type="ECO:0000256" key="11">
    <source>
        <dbReference type="ARBA" id="ARBA00023014"/>
    </source>
</evidence>
<feature type="transmembrane region" description="Helical" evidence="13">
    <location>
        <begin position="178"/>
        <end position="194"/>
    </location>
</feature>
<dbReference type="PRINTS" id="PR00410">
    <property type="entry name" value="PHEHYDRXLASE"/>
</dbReference>
<evidence type="ECO:0000259" key="14">
    <source>
        <dbReference type="PROSITE" id="PS51384"/>
    </source>
</evidence>
<evidence type="ECO:0000256" key="1">
    <source>
        <dbReference type="ARBA" id="ARBA00001974"/>
    </source>
</evidence>
<keyword evidence="10" id="KW-0408">Iron</keyword>
<keyword evidence="3" id="KW-0285">Flavoprotein</keyword>
<evidence type="ECO:0000256" key="8">
    <source>
        <dbReference type="ARBA" id="ARBA00022989"/>
    </source>
</evidence>
<keyword evidence="12 13" id="KW-0472">Membrane</keyword>
<keyword evidence="5" id="KW-0001">2Fe-2S</keyword>
<evidence type="ECO:0000256" key="2">
    <source>
        <dbReference type="ARBA" id="ARBA00004141"/>
    </source>
</evidence>
<evidence type="ECO:0000256" key="7">
    <source>
        <dbReference type="ARBA" id="ARBA00022827"/>
    </source>
</evidence>
<dbReference type="GO" id="GO:0016491">
    <property type="term" value="F:oxidoreductase activity"/>
    <property type="evidence" value="ECO:0007669"/>
    <property type="project" value="UniProtKB-KW"/>
</dbReference>
<dbReference type="Gene3D" id="3.40.50.80">
    <property type="entry name" value="Nucleotide-binding domain of ferredoxin-NADP reductase (FNR) module"/>
    <property type="match status" value="1"/>
</dbReference>
<dbReference type="InterPro" id="IPR039261">
    <property type="entry name" value="FNR_nucleotide-bd"/>
</dbReference>
<proteinExistence type="predicted"/>
<evidence type="ECO:0000256" key="10">
    <source>
        <dbReference type="ARBA" id="ARBA00023004"/>
    </source>
</evidence>
<reference evidence="15" key="1">
    <citation type="submission" date="2020-05" db="EMBL/GenBank/DDBJ databases">
        <authorList>
            <person name="Chiriac C."/>
            <person name="Salcher M."/>
            <person name="Ghai R."/>
            <person name="Kavagutti S V."/>
        </authorList>
    </citation>
    <scope>NUCLEOTIDE SEQUENCE</scope>
</reference>
<keyword evidence="4 13" id="KW-0812">Transmembrane</keyword>
<dbReference type="GO" id="GO:0051537">
    <property type="term" value="F:2 iron, 2 sulfur cluster binding"/>
    <property type="evidence" value="ECO:0007669"/>
    <property type="project" value="UniProtKB-KW"/>
</dbReference>
<keyword evidence="11" id="KW-0411">Iron-sulfur</keyword>
<dbReference type="InterPro" id="IPR017927">
    <property type="entry name" value="FAD-bd_FR_type"/>
</dbReference>
<dbReference type="PANTHER" id="PTHR47354">
    <property type="entry name" value="NADH OXIDOREDUCTASE HCR"/>
    <property type="match status" value="1"/>
</dbReference>
<name>A0A6J7KGP8_9ZZZZ</name>
<feature type="transmembrane region" description="Helical" evidence="13">
    <location>
        <begin position="214"/>
        <end position="237"/>
    </location>
</feature>
<comment type="subcellular location">
    <subcellularLocation>
        <location evidence="2">Membrane</location>
        <topology evidence="2">Multi-pass membrane protein</topology>
    </subcellularLocation>
</comment>
<evidence type="ECO:0000256" key="9">
    <source>
        <dbReference type="ARBA" id="ARBA00023002"/>
    </source>
</evidence>
<dbReference type="GO" id="GO:0050660">
    <property type="term" value="F:flavin adenine dinucleotide binding"/>
    <property type="evidence" value="ECO:0007669"/>
    <property type="project" value="TreeGrafter"/>
</dbReference>
<comment type="cofactor">
    <cofactor evidence="1">
        <name>FAD</name>
        <dbReference type="ChEBI" id="CHEBI:57692"/>
    </cofactor>
</comment>
<dbReference type="SUPFAM" id="SSF63380">
    <property type="entry name" value="Riboflavin synthase domain-like"/>
    <property type="match status" value="1"/>
</dbReference>